<dbReference type="GO" id="GO:0003677">
    <property type="term" value="F:DNA binding"/>
    <property type="evidence" value="ECO:0007669"/>
    <property type="project" value="UniProtKB-KW"/>
</dbReference>
<dbReference type="InterPro" id="IPR007627">
    <property type="entry name" value="RNA_pol_sigma70_r2"/>
</dbReference>
<comment type="caution">
    <text evidence="8">The sequence shown here is derived from an EMBL/GenBank/DDBJ whole genome shotgun (WGS) entry which is preliminary data.</text>
</comment>
<evidence type="ECO:0000313" key="9">
    <source>
        <dbReference type="Proteomes" id="UP000178835"/>
    </source>
</evidence>
<evidence type="ECO:0000313" key="8">
    <source>
        <dbReference type="EMBL" id="OGZ61075.1"/>
    </source>
</evidence>
<dbReference type="PANTHER" id="PTHR43133:SF52">
    <property type="entry name" value="ECF RNA POLYMERASE SIGMA FACTOR SIGL"/>
    <property type="match status" value="1"/>
</dbReference>
<dbReference type="GO" id="GO:0006352">
    <property type="term" value="P:DNA-templated transcription initiation"/>
    <property type="evidence" value="ECO:0007669"/>
    <property type="project" value="InterPro"/>
</dbReference>
<name>A0A1G2HF25_9BACT</name>
<dbReference type="SUPFAM" id="SSF88659">
    <property type="entry name" value="Sigma3 and sigma4 domains of RNA polymerase sigma factors"/>
    <property type="match status" value="1"/>
</dbReference>
<gene>
    <name evidence="8" type="ORF">A2919_02495</name>
</gene>
<dbReference type="Gene3D" id="1.10.10.10">
    <property type="entry name" value="Winged helix-like DNA-binding domain superfamily/Winged helix DNA-binding domain"/>
    <property type="match status" value="1"/>
</dbReference>
<comment type="similarity">
    <text evidence="1">Belongs to the sigma-70 factor family. ECF subfamily.</text>
</comment>
<keyword evidence="2" id="KW-0805">Transcription regulation</keyword>
<evidence type="ECO:0008006" key="10">
    <source>
        <dbReference type="Google" id="ProtNLM"/>
    </source>
</evidence>
<evidence type="ECO:0000259" key="6">
    <source>
        <dbReference type="Pfam" id="PF04542"/>
    </source>
</evidence>
<keyword evidence="4" id="KW-0238">DNA-binding</keyword>
<dbReference type="EMBL" id="MHOH01000008">
    <property type="protein sequence ID" value="OGZ61075.1"/>
    <property type="molecule type" value="Genomic_DNA"/>
</dbReference>
<evidence type="ECO:0000256" key="2">
    <source>
        <dbReference type="ARBA" id="ARBA00023015"/>
    </source>
</evidence>
<protein>
    <recommendedName>
        <fullName evidence="10">RNA polymerase sigma factor 70 region 4 type 2 domain-containing protein</fullName>
    </recommendedName>
</protein>
<evidence type="ECO:0000256" key="1">
    <source>
        <dbReference type="ARBA" id="ARBA00010641"/>
    </source>
</evidence>
<dbReference type="NCBIfam" id="TIGR02937">
    <property type="entry name" value="sigma70-ECF"/>
    <property type="match status" value="1"/>
</dbReference>
<feature type="domain" description="RNA polymerase sigma factor 70 region 4 type 2" evidence="7">
    <location>
        <begin position="122"/>
        <end position="174"/>
    </location>
</feature>
<organism evidence="8 9">
    <name type="scientific">Candidatus Spechtbacteria bacterium RIFCSPLOWO2_01_FULL_43_12</name>
    <dbReference type="NCBI Taxonomy" id="1802162"/>
    <lineage>
        <taxon>Bacteria</taxon>
        <taxon>Candidatus Spechtiibacteriota</taxon>
    </lineage>
</organism>
<dbReference type="InterPro" id="IPR013325">
    <property type="entry name" value="RNA_pol_sigma_r2"/>
</dbReference>
<keyword evidence="5" id="KW-0804">Transcription</keyword>
<evidence type="ECO:0000256" key="4">
    <source>
        <dbReference type="ARBA" id="ARBA00023125"/>
    </source>
</evidence>
<dbReference type="Pfam" id="PF04542">
    <property type="entry name" value="Sigma70_r2"/>
    <property type="match status" value="1"/>
</dbReference>
<dbReference type="InterPro" id="IPR039425">
    <property type="entry name" value="RNA_pol_sigma-70-like"/>
</dbReference>
<dbReference type="CDD" id="cd06171">
    <property type="entry name" value="Sigma70_r4"/>
    <property type="match status" value="1"/>
</dbReference>
<dbReference type="AlphaFoldDB" id="A0A1G2HF25"/>
<proteinExistence type="inferred from homology"/>
<feature type="domain" description="RNA polymerase sigma-70 region 2" evidence="6">
    <location>
        <begin position="18"/>
        <end position="86"/>
    </location>
</feature>
<dbReference type="SUPFAM" id="SSF88946">
    <property type="entry name" value="Sigma2 domain of RNA polymerase sigma factors"/>
    <property type="match status" value="1"/>
</dbReference>
<dbReference type="InterPro" id="IPR013249">
    <property type="entry name" value="RNA_pol_sigma70_r4_t2"/>
</dbReference>
<evidence type="ECO:0000256" key="5">
    <source>
        <dbReference type="ARBA" id="ARBA00023163"/>
    </source>
</evidence>
<sequence>MFSTNSNNLNIKAKFIRLYDDYYKDIYRFLLFKLPTVEIAQDLTSDTFTKVWSAVSDNADILKDNPRAYLYKTAYNCMADYYRSAKSQREFAVGESETLAALASVETNVQMGDAIDLGIEKERLIGALKEMSGQSAELLTLRYIEDLTNVEIAEILGKPEGTVRVGIHRAIQELKGKL</sequence>
<evidence type="ECO:0000256" key="3">
    <source>
        <dbReference type="ARBA" id="ARBA00023082"/>
    </source>
</evidence>
<evidence type="ECO:0000259" key="7">
    <source>
        <dbReference type="Pfam" id="PF08281"/>
    </source>
</evidence>
<reference evidence="8 9" key="1">
    <citation type="journal article" date="2016" name="Nat. Commun.">
        <title>Thousands of microbial genomes shed light on interconnected biogeochemical processes in an aquifer system.</title>
        <authorList>
            <person name="Anantharaman K."/>
            <person name="Brown C.T."/>
            <person name="Hug L.A."/>
            <person name="Sharon I."/>
            <person name="Castelle C.J."/>
            <person name="Probst A.J."/>
            <person name="Thomas B.C."/>
            <person name="Singh A."/>
            <person name="Wilkins M.J."/>
            <person name="Karaoz U."/>
            <person name="Brodie E.L."/>
            <person name="Williams K.H."/>
            <person name="Hubbard S.S."/>
            <person name="Banfield J.F."/>
        </authorList>
    </citation>
    <scope>NUCLEOTIDE SEQUENCE [LARGE SCALE GENOMIC DNA]</scope>
</reference>
<dbReference type="Proteomes" id="UP000178835">
    <property type="component" value="Unassembled WGS sequence"/>
</dbReference>
<dbReference type="InterPro" id="IPR036388">
    <property type="entry name" value="WH-like_DNA-bd_sf"/>
</dbReference>
<keyword evidence="3" id="KW-0731">Sigma factor</keyword>
<dbReference type="InterPro" id="IPR013324">
    <property type="entry name" value="RNA_pol_sigma_r3/r4-like"/>
</dbReference>
<dbReference type="Pfam" id="PF08281">
    <property type="entry name" value="Sigma70_r4_2"/>
    <property type="match status" value="1"/>
</dbReference>
<dbReference type="PANTHER" id="PTHR43133">
    <property type="entry name" value="RNA POLYMERASE ECF-TYPE SIGMA FACTO"/>
    <property type="match status" value="1"/>
</dbReference>
<dbReference type="InterPro" id="IPR014284">
    <property type="entry name" value="RNA_pol_sigma-70_dom"/>
</dbReference>
<accession>A0A1G2HF25</accession>
<dbReference type="GO" id="GO:0016987">
    <property type="term" value="F:sigma factor activity"/>
    <property type="evidence" value="ECO:0007669"/>
    <property type="project" value="UniProtKB-KW"/>
</dbReference>
<dbReference type="Gene3D" id="1.10.1740.10">
    <property type="match status" value="1"/>
</dbReference>